<feature type="transmembrane region" description="Helical" evidence="8">
    <location>
        <begin position="71"/>
        <end position="97"/>
    </location>
</feature>
<dbReference type="EMBL" id="JBHSDR010000003">
    <property type="protein sequence ID" value="MFC4293741.1"/>
    <property type="molecule type" value="Genomic_DNA"/>
</dbReference>
<comment type="caution">
    <text evidence="9">The sequence shown here is derived from an EMBL/GenBank/DDBJ whole genome shotgun (WGS) entry which is preliminary data.</text>
</comment>
<reference evidence="10" key="1">
    <citation type="journal article" date="2019" name="Int. J. Syst. Evol. Microbiol.">
        <title>The Global Catalogue of Microorganisms (GCM) 10K type strain sequencing project: providing services to taxonomists for standard genome sequencing and annotation.</title>
        <authorList>
            <consortium name="The Broad Institute Genomics Platform"/>
            <consortium name="The Broad Institute Genome Sequencing Center for Infectious Disease"/>
            <person name="Wu L."/>
            <person name="Ma J."/>
        </authorList>
    </citation>
    <scope>NUCLEOTIDE SEQUENCE [LARGE SCALE GENOMIC DNA]</scope>
    <source>
        <strain evidence="10">CGMCC 1.12989</strain>
    </source>
</reference>
<feature type="region of interest" description="Disordered" evidence="7">
    <location>
        <begin position="185"/>
        <end position="233"/>
    </location>
</feature>
<evidence type="ECO:0000256" key="8">
    <source>
        <dbReference type="SAM" id="Phobius"/>
    </source>
</evidence>
<evidence type="ECO:0000313" key="10">
    <source>
        <dbReference type="Proteomes" id="UP001595828"/>
    </source>
</evidence>
<name>A0ABV8RNC3_9SPHN</name>
<gene>
    <name evidence="9" type="ORF">ACFO0A_01575</name>
</gene>
<feature type="transmembrane region" description="Helical" evidence="8">
    <location>
        <begin position="12"/>
        <end position="35"/>
    </location>
</feature>
<evidence type="ECO:0000256" key="6">
    <source>
        <dbReference type="ARBA" id="ARBA00023136"/>
    </source>
</evidence>
<keyword evidence="3" id="KW-1003">Cell membrane</keyword>
<evidence type="ECO:0000256" key="7">
    <source>
        <dbReference type="SAM" id="MobiDB-lite"/>
    </source>
</evidence>
<keyword evidence="6 8" id="KW-0472">Membrane</keyword>
<protein>
    <submittedName>
        <fullName evidence="9">DoxX family protein</fullName>
    </submittedName>
</protein>
<sequence length="233" mass="24640">MTDTTGREQGESATVNVIAAIVGRILLAIIFIVSGANKLIDPAATDAMIVAAGLPAGLAIPTGIFELVGGLAIALGFMTRLFSILLAGFCLVTILFFHRQITDPMQAAMAMKNLAIAGGFLCLFAHSQMRSSYDAMAAKHEGFVEARAAEERARDAELRAAKAEGRAEGATTVTPVAAPVVAPVAAPVVDHDRDRDGVDDRVERVRPAPVVDRDRDGVDDRDEGTPIDPRLRP</sequence>
<dbReference type="Proteomes" id="UP001595828">
    <property type="component" value="Unassembled WGS sequence"/>
</dbReference>
<dbReference type="PANTHER" id="PTHR33452:SF1">
    <property type="entry name" value="INNER MEMBRANE PROTEIN YPHA-RELATED"/>
    <property type="match status" value="1"/>
</dbReference>
<dbReference type="PANTHER" id="PTHR33452">
    <property type="entry name" value="OXIDOREDUCTASE CATD-RELATED"/>
    <property type="match status" value="1"/>
</dbReference>
<dbReference type="Pfam" id="PF07681">
    <property type="entry name" value="DoxX"/>
    <property type="match status" value="1"/>
</dbReference>
<feature type="transmembrane region" description="Helical" evidence="8">
    <location>
        <begin position="47"/>
        <end position="65"/>
    </location>
</feature>
<keyword evidence="5 8" id="KW-1133">Transmembrane helix</keyword>
<feature type="compositionally biased region" description="Basic and acidic residues" evidence="7">
    <location>
        <begin position="189"/>
        <end position="218"/>
    </location>
</feature>
<proteinExistence type="inferred from homology"/>
<accession>A0ABV8RNC3</accession>
<organism evidence="9 10">
    <name type="scientific">Novosphingobium tardum</name>
    <dbReference type="NCBI Taxonomy" id="1538021"/>
    <lineage>
        <taxon>Bacteria</taxon>
        <taxon>Pseudomonadati</taxon>
        <taxon>Pseudomonadota</taxon>
        <taxon>Alphaproteobacteria</taxon>
        <taxon>Sphingomonadales</taxon>
        <taxon>Sphingomonadaceae</taxon>
        <taxon>Novosphingobium</taxon>
    </lineage>
</organism>
<dbReference type="RefSeq" id="WP_379537226.1">
    <property type="nucleotide sequence ID" value="NZ_JBHSDR010000003.1"/>
</dbReference>
<evidence type="ECO:0000313" key="9">
    <source>
        <dbReference type="EMBL" id="MFC4293741.1"/>
    </source>
</evidence>
<comment type="similarity">
    <text evidence="2">Belongs to the DoxX family.</text>
</comment>
<feature type="transmembrane region" description="Helical" evidence="8">
    <location>
        <begin position="109"/>
        <end position="126"/>
    </location>
</feature>
<evidence type="ECO:0000256" key="5">
    <source>
        <dbReference type="ARBA" id="ARBA00022989"/>
    </source>
</evidence>
<evidence type="ECO:0000256" key="1">
    <source>
        <dbReference type="ARBA" id="ARBA00004651"/>
    </source>
</evidence>
<evidence type="ECO:0000256" key="2">
    <source>
        <dbReference type="ARBA" id="ARBA00006679"/>
    </source>
</evidence>
<dbReference type="InterPro" id="IPR051907">
    <property type="entry name" value="DoxX-like_oxidoreductase"/>
</dbReference>
<evidence type="ECO:0000256" key="3">
    <source>
        <dbReference type="ARBA" id="ARBA00022475"/>
    </source>
</evidence>
<evidence type="ECO:0000256" key="4">
    <source>
        <dbReference type="ARBA" id="ARBA00022692"/>
    </source>
</evidence>
<dbReference type="InterPro" id="IPR032808">
    <property type="entry name" value="DoxX"/>
</dbReference>
<keyword evidence="10" id="KW-1185">Reference proteome</keyword>
<comment type="subcellular location">
    <subcellularLocation>
        <location evidence="1">Cell membrane</location>
        <topology evidence="1">Multi-pass membrane protein</topology>
    </subcellularLocation>
</comment>
<keyword evidence="4 8" id="KW-0812">Transmembrane</keyword>